<evidence type="ECO:0000256" key="1">
    <source>
        <dbReference type="SAM" id="MobiDB-lite"/>
    </source>
</evidence>
<organism evidence="2 3">
    <name type="scientific">Daphnia magna</name>
    <dbReference type="NCBI Taxonomy" id="35525"/>
    <lineage>
        <taxon>Eukaryota</taxon>
        <taxon>Metazoa</taxon>
        <taxon>Ecdysozoa</taxon>
        <taxon>Arthropoda</taxon>
        <taxon>Crustacea</taxon>
        <taxon>Branchiopoda</taxon>
        <taxon>Diplostraca</taxon>
        <taxon>Cladocera</taxon>
        <taxon>Anomopoda</taxon>
        <taxon>Daphniidae</taxon>
        <taxon>Daphnia</taxon>
    </lineage>
</organism>
<reference evidence="2 3" key="1">
    <citation type="journal article" date="2023" name="Nucleic Acids Res.">
        <title>The hologenome of Daphnia magna reveals possible DNA methylation and microbiome-mediated evolution of the host genome.</title>
        <authorList>
            <person name="Chaturvedi A."/>
            <person name="Li X."/>
            <person name="Dhandapani V."/>
            <person name="Marshall H."/>
            <person name="Kissane S."/>
            <person name="Cuenca-Cambronero M."/>
            <person name="Asole G."/>
            <person name="Calvet F."/>
            <person name="Ruiz-Romero M."/>
            <person name="Marangio P."/>
            <person name="Guigo R."/>
            <person name="Rago D."/>
            <person name="Mirbahai L."/>
            <person name="Eastwood N."/>
            <person name="Colbourne J.K."/>
            <person name="Zhou J."/>
            <person name="Mallon E."/>
            <person name="Orsini L."/>
        </authorList>
    </citation>
    <scope>NUCLEOTIDE SEQUENCE [LARGE SCALE GENOMIC DNA]</scope>
    <source>
        <strain evidence="2">LRV0_1</strain>
    </source>
</reference>
<sequence length="79" mass="8919">MLWAHNTPTSLRHTPLRSGGQTPYSLHAATSQQQLSTGDGWHRTIAPMQTLHTTYGNTLPRSWQPPYQQTSNSKQHNKP</sequence>
<feature type="region of interest" description="Disordered" evidence="1">
    <location>
        <begin position="1"/>
        <end position="37"/>
    </location>
</feature>
<protein>
    <submittedName>
        <fullName evidence="2">Uncharacterized protein</fullName>
    </submittedName>
</protein>
<name>A0ABR0AEN0_9CRUS</name>
<dbReference type="EMBL" id="JAOYFB010000037">
    <property type="protein sequence ID" value="KAK4023581.1"/>
    <property type="molecule type" value="Genomic_DNA"/>
</dbReference>
<accession>A0ABR0AEN0</accession>
<gene>
    <name evidence="2" type="ORF">OUZ56_008982</name>
</gene>
<feature type="compositionally biased region" description="Polar residues" evidence="1">
    <location>
        <begin position="19"/>
        <end position="37"/>
    </location>
</feature>
<dbReference type="Proteomes" id="UP001234178">
    <property type="component" value="Unassembled WGS sequence"/>
</dbReference>
<feature type="region of interest" description="Disordered" evidence="1">
    <location>
        <begin position="56"/>
        <end position="79"/>
    </location>
</feature>
<comment type="caution">
    <text evidence="2">The sequence shown here is derived from an EMBL/GenBank/DDBJ whole genome shotgun (WGS) entry which is preliminary data.</text>
</comment>
<feature type="compositionally biased region" description="Polar residues" evidence="1">
    <location>
        <begin position="1"/>
        <end position="12"/>
    </location>
</feature>
<evidence type="ECO:0000313" key="3">
    <source>
        <dbReference type="Proteomes" id="UP001234178"/>
    </source>
</evidence>
<evidence type="ECO:0000313" key="2">
    <source>
        <dbReference type="EMBL" id="KAK4023581.1"/>
    </source>
</evidence>
<proteinExistence type="predicted"/>
<keyword evidence="3" id="KW-1185">Reference proteome</keyword>